<dbReference type="PROSITE" id="PS50283">
    <property type="entry name" value="NA_SOLUT_SYMP_3"/>
    <property type="match status" value="1"/>
</dbReference>
<dbReference type="EMBL" id="FOKG01000002">
    <property type="protein sequence ID" value="SFA94347.1"/>
    <property type="molecule type" value="Genomic_DNA"/>
</dbReference>
<keyword evidence="5 9" id="KW-0812">Transmembrane</keyword>
<accession>A0A1I0X129</accession>
<feature type="transmembrane region" description="Helical" evidence="9">
    <location>
        <begin position="437"/>
        <end position="455"/>
    </location>
</feature>
<sequence length="491" mass="53080">MIWYALYIALFVAVMFGVGLYHFRRTKGADDYLIAGWDVGPVKIFLTVIATWAGASIFIGSVGLGYQFGLSGYVRFALPATVFSVILAVVFARKLRRTRLYTVPDIFDERLGKPAGVIPALLSAGLYAAPVTAMQIVALGAMFNILFGMPLGWGLILGWVIIYGYTMLGGLPSVIVTDSIQTVVLVVGLVIMGVATWNYAGGMTDIAPAVPDGHLSLIGDDPMGTLVFAMTIGPFYLIWQSSWQRIYAARTERIALWGNLTGMVVAGTVIAIIPVFIGMAARSFVPAEGLRPDSVFYIVLQDILPPYLGGILAMALMAALVSGGDSFLLQGTANLTRDLYQRYARPDASQEQLLRTSRWGVTLIGLVALLIAFFITDIVGIYTYTLKWTAVTLVLPFLAVMFWRRTTRFGVIACMLAGLGVTIAWEVGGNPFGLTEIVPGYLAGAVALVAGSLFTDHAPGEQVRAIWFDGLERRTAEEVTATAGRSRDRVE</sequence>
<dbReference type="Gene3D" id="1.20.1730.10">
    <property type="entry name" value="Sodium/glucose cotransporter"/>
    <property type="match status" value="1"/>
</dbReference>
<dbReference type="STRING" id="490629.SAMN05216266_102367"/>
<comment type="subcellular location">
    <subcellularLocation>
        <location evidence="1">Membrane</location>
        <topology evidence="1">Multi-pass membrane protein</topology>
    </subcellularLocation>
</comment>
<dbReference type="InterPro" id="IPR018212">
    <property type="entry name" value="Na/solute_symporter_CS"/>
</dbReference>
<keyword evidence="4" id="KW-1003">Cell membrane</keyword>
<feature type="transmembrane region" description="Helical" evidence="9">
    <location>
        <begin position="151"/>
        <end position="171"/>
    </location>
</feature>
<keyword evidence="7 9" id="KW-0472">Membrane</keyword>
<dbReference type="OrthoDB" id="9789704at2"/>
<evidence type="ECO:0000313" key="10">
    <source>
        <dbReference type="EMBL" id="SFA94347.1"/>
    </source>
</evidence>
<dbReference type="GO" id="GO:0005886">
    <property type="term" value="C:plasma membrane"/>
    <property type="evidence" value="ECO:0007669"/>
    <property type="project" value="TreeGrafter"/>
</dbReference>
<evidence type="ECO:0000313" key="11">
    <source>
        <dbReference type="Proteomes" id="UP000243799"/>
    </source>
</evidence>
<dbReference type="Pfam" id="PF00474">
    <property type="entry name" value="SSF"/>
    <property type="match status" value="1"/>
</dbReference>
<feature type="transmembrane region" description="Helical" evidence="9">
    <location>
        <begin position="304"/>
        <end position="329"/>
    </location>
</feature>
<comment type="similarity">
    <text evidence="2 8">Belongs to the sodium:solute symporter (SSF) (TC 2.A.21) family.</text>
</comment>
<dbReference type="PROSITE" id="PS00456">
    <property type="entry name" value="NA_SOLUT_SYMP_1"/>
    <property type="match status" value="1"/>
</dbReference>
<dbReference type="Proteomes" id="UP000243799">
    <property type="component" value="Unassembled WGS sequence"/>
</dbReference>
<dbReference type="InterPro" id="IPR001734">
    <property type="entry name" value="Na/solute_symporter"/>
</dbReference>
<feature type="transmembrane region" description="Helical" evidence="9">
    <location>
        <begin position="409"/>
        <end position="425"/>
    </location>
</feature>
<dbReference type="RefSeq" id="WP_091670674.1">
    <property type="nucleotide sequence ID" value="NZ_FOKG01000002.1"/>
</dbReference>
<evidence type="ECO:0000256" key="1">
    <source>
        <dbReference type="ARBA" id="ARBA00004141"/>
    </source>
</evidence>
<evidence type="ECO:0000256" key="4">
    <source>
        <dbReference type="ARBA" id="ARBA00022475"/>
    </source>
</evidence>
<dbReference type="CDD" id="cd10322">
    <property type="entry name" value="SLC5sbd"/>
    <property type="match status" value="1"/>
</dbReference>
<dbReference type="GO" id="GO:0046942">
    <property type="term" value="P:carboxylic acid transport"/>
    <property type="evidence" value="ECO:0007669"/>
    <property type="project" value="UniProtKB-ARBA"/>
</dbReference>
<evidence type="ECO:0000256" key="7">
    <source>
        <dbReference type="ARBA" id="ARBA00023136"/>
    </source>
</evidence>
<organism evidence="10 11">
    <name type="scientific">Amycolatopsis marina</name>
    <dbReference type="NCBI Taxonomy" id="490629"/>
    <lineage>
        <taxon>Bacteria</taxon>
        <taxon>Bacillati</taxon>
        <taxon>Actinomycetota</taxon>
        <taxon>Actinomycetes</taxon>
        <taxon>Pseudonocardiales</taxon>
        <taxon>Pseudonocardiaceae</taxon>
        <taxon>Amycolatopsis</taxon>
    </lineage>
</organism>
<evidence type="ECO:0000256" key="6">
    <source>
        <dbReference type="ARBA" id="ARBA00022989"/>
    </source>
</evidence>
<keyword evidence="6 9" id="KW-1133">Transmembrane helix</keyword>
<evidence type="ECO:0000256" key="3">
    <source>
        <dbReference type="ARBA" id="ARBA00022448"/>
    </source>
</evidence>
<keyword evidence="11" id="KW-1185">Reference proteome</keyword>
<reference evidence="11" key="1">
    <citation type="submission" date="2016-10" db="EMBL/GenBank/DDBJ databases">
        <authorList>
            <person name="Varghese N."/>
            <person name="Submissions S."/>
        </authorList>
    </citation>
    <scope>NUCLEOTIDE SEQUENCE [LARGE SCALE GENOMIC DNA]</scope>
    <source>
        <strain evidence="11">CGMCC 4.3568</strain>
    </source>
</reference>
<evidence type="ECO:0000256" key="5">
    <source>
        <dbReference type="ARBA" id="ARBA00022692"/>
    </source>
</evidence>
<evidence type="ECO:0000256" key="9">
    <source>
        <dbReference type="SAM" id="Phobius"/>
    </source>
</evidence>
<feature type="transmembrane region" description="Helical" evidence="9">
    <location>
        <begin position="120"/>
        <end position="145"/>
    </location>
</feature>
<evidence type="ECO:0000256" key="8">
    <source>
        <dbReference type="RuleBase" id="RU362091"/>
    </source>
</evidence>
<feature type="transmembrane region" description="Helical" evidence="9">
    <location>
        <begin position="183"/>
        <end position="202"/>
    </location>
</feature>
<gene>
    <name evidence="10" type="ORF">SAMN05216266_102367</name>
</gene>
<keyword evidence="3" id="KW-0813">Transport</keyword>
<feature type="transmembrane region" description="Helical" evidence="9">
    <location>
        <begin position="72"/>
        <end position="92"/>
    </location>
</feature>
<feature type="transmembrane region" description="Helical" evidence="9">
    <location>
        <begin position="260"/>
        <end position="284"/>
    </location>
</feature>
<name>A0A1I0X129_9PSEU</name>
<feature type="transmembrane region" description="Helical" evidence="9">
    <location>
        <begin position="381"/>
        <end position="402"/>
    </location>
</feature>
<dbReference type="PANTHER" id="PTHR48086">
    <property type="entry name" value="SODIUM/PROLINE SYMPORTER-RELATED"/>
    <property type="match status" value="1"/>
</dbReference>
<protein>
    <submittedName>
        <fullName evidence="10">Solute:Na+ symporter, SSS family</fullName>
    </submittedName>
</protein>
<feature type="transmembrane region" description="Helical" evidence="9">
    <location>
        <begin position="222"/>
        <end position="239"/>
    </location>
</feature>
<dbReference type="GO" id="GO:0022857">
    <property type="term" value="F:transmembrane transporter activity"/>
    <property type="evidence" value="ECO:0007669"/>
    <property type="project" value="InterPro"/>
</dbReference>
<evidence type="ECO:0000256" key="2">
    <source>
        <dbReference type="ARBA" id="ARBA00006434"/>
    </source>
</evidence>
<feature type="transmembrane region" description="Helical" evidence="9">
    <location>
        <begin position="6"/>
        <end position="23"/>
    </location>
</feature>
<dbReference type="InterPro" id="IPR050277">
    <property type="entry name" value="Sodium:Solute_Symporter"/>
</dbReference>
<feature type="transmembrane region" description="Helical" evidence="9">
    <location>
        <begin position="359"/>
        <end position="375"/>
    </location>
</feature>
<dbReference type="InterPro" id="IPR038377">
    <property type="entry name" value="Na/Glc_symporter_sf"/>
</dbReference>
<dbReference type="AlphaFoldDB" id="A0A1I0X129"/>
<dbReference type="PANTHER" id="PTHR48086:SF7">
    <property type="entry name" value="SODIUM-SOLUTE SYMPORTER-RELATED"/>
    <property type="match status" value="1"/>
</dbReference>
<feature type="transmembrane region" description="Helical" evidence="9">
    <location>
        <begin position="44"/>
        <end position="66"/>
    </location>
</feature>
<proteinExistence type="inferred from homology"/>